<sequence length="565" mass="65792">MKGPNNNNERNETGEKVDDYIEKRLKQYLERNNKQREIYENQFVAEKSLSEIIAGKRRIKRNAQMREEYKERKMCNDVPLHLETEETVGKEIHNQLMVRSAYEIDEVEDELSHNQLEKSMEPKNNLTDVPSNPNMTNASYVEETADNSHGTICTNYASGSGVEAETIEKREERNRKRRQRYHGNQESTEQREEQRKRRRLTYQNGIQVETIQQRKERNEKRRRIYQNGNAAPSLEYDASKLIVRPSLKFIGIPPLSKRMRNKINSIKEKFASSDTILDIGCADKICCDCGALMWRFEQTGKQQRLNSNKFSLCCGNGKVRLPLLRETPPELKALLERTNKKGVVFHKCSRLYNSAFAFTSVGANLDKDINNGGGPYVYRVHGVVYHQIGSLRPEDSDKAVFSQIYMYDNQQQLEERLNFPKNDDKLDLEITESLSTMLHRENALVDIYRQVRDRFDELEITPARSPAERPDVLARVFKIKLDLLLEDLTDKHILGKVIGVAYTIETETTIDANGYPVYRRRDNKRTIQLKEVEVDNRFVVPYNRGIIKKQNMRGWSFGLRSPNSR</sequence>
<dbReference type="Proteomes" id="UP001237642">
    <property type="component" value="Unassembled WGS sequence"/>
</dbReference>
<evidence type="ECO:0000259" key="2">
    <source>
        <dbReference type="Pfam" id="PF14214"/>
    </source>
</evidence>
<comment type="caution">
    <text evidence="3">The sequence shown here is derived from an EMBL/GenBank/DDBJ whole genome shotgun (WGS) entry which is preliminary data.</text>
</comment>
<evidence type="ECO:0000313" key="4">
    <source>
        <dbReference type="Proteomes" id="UP001237642"/>
    </source>
</evidence>
<gene>
    <name evidence="3" type="ORF">POM88_028513</name>
</gene>
<dbReference type="InterPro" id="IPR025476">
    <property type="entry name" value="Helitron_helicase-like"/>
</dbReference>
<proteinExistence type="predicted"/>
<feature type="compositionally biased region" description="Polar residues" evidence="1">
    <location>
        <begin position="149"/>
        <end position="158"/>
    </location>
</feature>
<protein>
    <recommendedName>
        <fullName evidence="2">Helitron helicase-like domain-containing protein</fullName>
    </recommendedName>
</protein>
<dbReference type="Pfam" id="PF14214">
    <property type="entry name" value="Helitron_like_N"/>
    <property type="match status" value="1"/>
</dbReference>
<name>A0AAD8HS41_9APIA</name>
<reference evidence="3" key="1">
    <citation type="submission" date="2023-02" db="EMBL/GenBank/DDBJ databases">
        <title>Genome of toxic invasive species Heracleum sosnowskyi carries increased number of genes despite the absence of recent whole-genome duplications.</title>
        <authorList>
            <person name="Schelkunov M."/>
            <person name="Shtratnikova V."/>
            <person name="Makarenko M."/>
            <person name="Klepikova A."/>
            <person name="Omelchenko D."/>
            <person name="Novikova G."/>
            <person name="Obukhova E."/>
            <person name="Bogdanov V."/>
            <person name="Penin A."/>
            <person name="Logacheva M."/>
        </authorList>
    </citation>
    <scope>NUCLEOTIDE SEQUENCE</scope>
    <source>
        <strain evidence="3">Hsosn_3</strain>
        <tissue evidence="3">Leaf</tissue>
    </source>
</reference>
<organism evidence="3 4">
    <name type="scientific">Heracleum sosnowskyi</name>
    <dbReference type="NCBI Taxonomy" id="360622"/>
    <lineage>
        <taxon>Eukaryota</taxon>
        <taxon>Viridiplantae</taxon>
        <taxon>Streptophyta</taxon>
        <taxon>Embryophyta</taxon>
        <taxon>Tracheophyta</taxon>
        <taxon>Spermatophyta</taxon>
        <taxon>Magnoliopsida</taxon>
        <taxon>eudicotyledons</taxon>
        <taxon>Gunneridae</taxon>
        <taxon>Pentapetalae</taxon>
        <taxon>asterids</taxon>
        <taxon>campanulids</taxon>
        <taxon>Apiales</taxon>
        <taxon>Apiaceae</taxon>
        <taxon>Apioideae</taxon>
        <taxon>apioid superclade</taxon>
        <taxon>Tordylieae</taxon>
        <taxon>Tordyliinae</taxon>
        <taxon>Heracleum</taxon>
    </lineage>
</organism>
<reference evidence="3" key="2">
    <citation type="submission" date="2023-05" db="EMBL/GenBank/DDBJ databases">
        <authorList>
            <person name="Schelkunov M.I."/>
        </authorList>
    </citation>
    <scope>NUCLEOTIDE SEQUENCE</scope>
    <source>
        <strain evidence="3">Hsosn_3</strain>
        <tissue evidence="3">Leaf</tissue>
    </source>
</reference>
<keyword evidence="4" id="KW-1185">Reference proteome</keyword>
<feature type="domain" description="Helitron helicase-like" evidence="2">
    <location>
        <begin position="462"/>
        <end position="506"/>
    </location>
</feature>
<feature type="region of interest" description="Disordered" evidence="1">
    <location>
        <begin position="149"/>
        <end position="205"/>
    </location>
</feature>
<accession>A0AAD8HS41</accession>
<dbReference type="AlphaFoldDB" id="A0AAD8HS41"/>
<dbReference type="PANTHER" id="PTHR45786:SF74">
    <property type="entry name" value="ATP-DEPENDENT DNA HELICASE"/>
    <property type="match status" value="1"/>
</dbReference>
<dbReference type="EMBL" id="JAUIZM010000007">
    <property type="protein sequence ID" value="KAK1372320.1"/>
    <property type="molecule type" value="Genomic_DNA"/>
</dbReference>
<evidence type="ECO:0000256" key="1">
    <source>
        <dbReference type="SAM" id="MobiDB-lite"/>
    </source>
</evidence>
<evidence type="ECO:0000313" key="3">
    <source>
        <dbReference type="EMBL" id="KAK1372320.1"/>
    </source>
</evidence>
<dbReference type="PANTHER" id="PTHR45786">
    <property type="entry name" value="DNA BINDING PROTEIN-LIKE"/>
    <property type="match status" value="1"/>
</dbReference>